<evidence type="ECO:0000256" key="1">
    <source>
        <dbReference type="ARBA" id="ARBA00004123"/>
    </source>
</evidence>
<feature type="region of interest" description="Disordered" evidence="5">
    <location>
        <begin position="1"/>
        <end position="54"/>
    </location>
</feature>
<protein>
    <recommendedName>
        <fullName evidence="6">BHLH domain-containing protein</fullName>
    </recommendedName>
</protein>
<reference evidence="7" key="1">
    <citation type="journal article" date="2013" name="J. Plant Res.">
        <title>Effect of fungi and light on seed germination of three Opuntia species from semiarid lands of central Mexico.</title>
        <authorList>
            <person name="Delgado-Sanchez P."/>
            <person name="Jimenez-Bremont J.F."/>
            <person name="Guerrero-Gonzalez Mde L."/>
            <person name="Flores J."/>
        </authorList>
    </citation>
    <scope>NUCLEOTIDE SEQUENCE</scope>
    <source>
        <tissue evidence="7">Cladode</tissue>
    </source>
</reference>
<reference evidence="7" key="2">
    <citation type="submission" date="2020-07" db="EMBL/GenBank/DDBJ databases">
        <authorList>
            <person name="Vera ALvarez R."/>
            <person name="Arias-Moreno D.M."/>
            <person name="Jimenez-Jacinto V."/>
            <person name="Jimenez-Bremont J.F."/>
            <person name="Swaminathan K."/>
            <person name="Moose S.P."/>
            <person name="Guerrero-Gonzalez M.L."/>
            <person name="Marino-Ramirez L."/>
            <person name="Landsman D."/>
            <person name="Rodriguez-Kessler M."/>
            <person name="Delgado-Sanchez P."/>
        </authorList>
    </citation>
    <scope>NUCLEOTIDE SEQUENCE</scope>
    <source>
        <tissue evidence="7">Cladode</tissue>
    </source>
</reference>
<feature type="region of interest" description="Disordered" evidence="5">
    <location>
        <begin position="281"/>
        <end position="325"/>
    </location>
</feature>
<dbReference type="InterPro" id="IPR036638">
    <property type="entry name" value="HLH_DNA-bd_sf"/>
</dbReference>
<organism evidence="7">
    <name type="scientific">Opuntia streptacantha</name>
    <name type="common">Prickly pear cactus</name>
    <name type="synonym">Opuntia cardona</name>
    <dbReference type="NCBI Taxonomy" id="393608"/>
    <lineage>
        <taxon>Eukaryota</taxon>
        <taxon>Viridiplantae</taxon>
        <taxon>Streptophyta</taxon>
        <taxon>Embryophyta</taxon>
        <taxon>Tracheophyta</taxon>
        <taxon>Spermatophyta</taxon>
        <taxon>Magnoliopsida</taxon>
        <taxon>eudicotyledons</taxon>
        <taxon>Gunneridae</taxon>
        <taxon>Pentapetalae</taxon>
        <taxon>Caryophyllales</taxon>
        <taxon>Cactineae</taxon>
        <taxon>Cactaceae</taxon>
        <taxon>Opuntioideae</taxon>
        <taxon>Opuntia</taxon>
    </lineage>
</organism>
<dbReference type="GO" id="GO:0003700">
    <property type="term" value="F:DNA-binding transcription factor activity"/>
    <property type="evidence" value="ECO:0007669"/>
    <property type="project" value="InterPro"/>
</dbReference>
<keyword evidence="2" id="KW-0805">Transcription regulation</keyword>
<proteinExistence type="predicted"/>
<dbReference type="AlphaFoldDB" id="A0A7C8Z633"/>
<keyword evidence="4" id="KW-0539">Nucleus</keyword>
<dbReference type="GO" id="GO:0006351">
    <property type="term" value="P:DNA-templated transcription"/>
    <property type="evidence" value="ECO:0007669"/>
    <property type="project" value="InterPro"/>
</dbReference>
<dbReference type="Pfam" id="PF00010">
    <property type="entry name" value="HLH"/>
    <property type="match status" value="1"/>
</dbReference>
<feature type="compositionally biased region" description="Basic and acidic residues" evidence="5">
    <location>
        <begin position="19"/>
        <end position="36"/>
    </location>
</feature>
<dbReference type="SUPFAM" id="SSF47459">
    <property type="entry name" value="HLH, helix-loop-helix DNA-binding domain"/>
    <property type="match status" value="1"/>
</dbReference>
<evidence type="ECO:0000259" key="6">
    <source>
        <dbReference type="PROSITE" id="PS50888"/>
    </source>
</evidence>
<dbReference type="SMART" id="SM00353">
    <property type="entry name" value="HLH"/>
    <property type="match status" value="1"/>
</dbReference>
<dbReference type="GO" id="GO:0005634">
    <property type="term" value="C:nucleus"/>
    <property type="evidence" value="ECO:0007669"/>
    <property type="project" value="UniProtKB-SubCell"/>
</dbReference>
<evidence type="ECO:0000256" key="4">
    <source>
        <dbReference type="ARBA" id="ARBA00023242"/>
    </source>
</evidence>
<evidence type="ECO:0000313" key="7">
    <source>
        <dbReference type="EMBL" id="MBA4634797.1"/>
    </source>
</evidence>
<dbReference type="CDD" id="cd11453">
    <property type="entry name" value="bHLH_AtBIM_like"/>
    <property type="match status" value="1"/>
</dbReference>
<dbReference type="EMBL" id="GISG01092543">
    <property type="protein sequence ID" value="MBA4634797.1"/>
    <property type="molecule type" value="Transcribed_RNA"/>
</dbReference>
<dbReference type="InterPro" id="IPR011598">
    <property type="entry name" value="bHLH_dom"/>
</dbReference>
<dbReference type="InterPro" id="IPR044295">
    <property type="entry name" value="BIM1/2/3"/>
</dbReference>
<dbReference type="PROSITE" id="PS50888">
    <property type="entry name" value="BHLH"/>
    <property type="match status" value="1"/>
</dbReference>
<evidence type="ECO:0000256" key="3">
    <source>
        <dbReference type="ARBA" id="ARBA00023163"/>
    </source>
</evidence>
<accession>A0A7C8Z633</accession>
<feature type="compositionally biased region" description="Polar residues" evidence="5">
    <location>
        <begin position="281"/>
        <end position="290"/>
    </location>
</feature>
<sequence length="325" mass="35957">MKSGKGNAHDEEEEYEEDFSSKKEGTSGSKDARNNDKANAMRSKHSVTEQRRRSKINERFQILRELIPGDQKKDTASFLLEVIEYVQLLQEKVQKYEGSYQGWSNEPAKLMPWRHSHWRVQSFLGHPQAMKNGPAPAAAFSGKYDERSVSINPSVTANEQTPGDADSSHDAFRALEQQSALGEKAGLMSTPMQVHLPTSVRTDGESSLLPQRPASDDLSSTFAFSSDGEQGEHIIEGGTISISGAYSHGLLTTLTQALQSSGVDLSQASISIRIDLGKRANQSLNSQSSGPKELENPVSHETRMRHVRDTSVEEEFDQPQKKLRS</sequence>
<dbReference type="Gene3D" id="4.10.280.10">
    <property type="entry name" value="Helix-loop-helix DNA-binding domain"/>
    <property type="match status" value="1"/>
</dbReference>
<keyword evidence="3" id="KW-0804">Transcription</keyword>
<dbReference type="PANTHER" id="PTHR46412">
    <property type="entry name" value="BES1-INTERACTING MYC-LIKE PROTEIN"/>
    <property type="match status" value="1"/>
</dbReference>
<comment type="subcellular location">
    <subcellularLocation>
        <location evidence="1">Nucleus</location>
    </subcellularLocation>
</comment>
<evidence type="ECO:0000256" key="2">
    <source>
        <dbReference type="ARBA" id="ARBA00023015"/>
    </source>
</evidence>
<name>A0A7C8Z633_OPUST</name>
<dbReference type="PANTHER" id="PTHR46412:SF6">
    <property type="entry name" value="TRANSCRIPTION FACTOR BIM2"/>
    <property type="match status" value="1"/>
</dbReference>
<feature type="domain" description="BHLH" evidence="6">
    <location>
        <begin position="40"/>
        <end position="89"/>
    </location>
</feature>
<feature type="compositionally biased region" description="Basic and acidic residues" evidence="5">
    <location>
        <begin position="292"/>
        <end position="311"/>
    </location>
</feature>
<evidence type="ECO:0000256" key="5">
    <source>
        <dbReference type="SAM" id="MobiDB-lite"/>
    </source>
</evidence>
<dbReference type="GO" id="GO:0046983">
    <property type="term" value="F:protein dimerization activity"/>
    <property type="evidence" value="ECO:0007669"/>
    <property type="project" value="InterPro"/>
</dbReference>